<dbReference type="PRINTS" id="PR00147">
    <property type="entry name" value="DNAPHOTLYASE"/>
</dbReference>
<dbReference type="FunFam" id="1.10.579.10:FF:000003">
    <property type="entry name" value="Deoxyribodipyrimidine photo-lyase"/>
    <property type="match status" value="1"/>
</dbReference>
<evidence type="ECO:0000313" key="12">
    <source>
        <dbReference type="EMBL" id="SDG77441.1"/>
    </source>
</evidence>
<dbReference type="SUPFAM" id="SSF48173">
    <property type="entry name" value="Cryptochrome/photolyase FAD-binding domain"/>
    <property type="match status" value="1"/>
</dbReference>
<dbReference type="PROSITE" id="PS00691">
    <property type="entry name" value="DNA_PHOTOLYASES_1_2"/>
    <property type="match status" value="1"/>
</dbReference>
<keyword evidence="6 10" id="KW-0157">Chromophore</keyword>
<comment type="cofactor">
    <cofactor evidence="1">
        <name>(6R)-5,10-methylene-5,6,7,8-tetrahydrofolate</name>
        <dbReference type="ChEBI" id="CHEBI:15636"/>
    </cofactor>
</comment>
<comment type="similarity">
    <text evidence="10">Belongs to the DNA photolyase family.</text>
</comment>
<feature type="domain" description="Photolyase/cryptochrome alpha/beta" evidence="11">
    <location>
        <begin position="3"/>
        <end position="133"/>
    </location>
</feature>
<dbReference type="GO" id="GO:0071949">
    <property type="term" value="F:FAD binding"/>
    <property type="evidence" value="ECO:0007669"/>
    <property type="project" value="TreeGrafter"/>
</dbReference>
<evidence type="ECO:0000256" key="2">
    <source>
        <dbReference type="ARBA" id="ARBA00013149"/>
    </source>
</evidence>
<dbReference type="PANTHER" id="PTHR11455:SF9">
    <property type="entry name" value="CRYPTOCHROME CIRCADIAN CLOCK 5 ISOFORM X1"/>
    <property type="match status" value="1"/>
</dbReference>
<evidence type="ECO:0000256" key="4">
    <source>
        <dbReference type="ARBA" id="ARBA00022630"/>
    </source>
</evidence>
<dbReference type="EC" id="4.1.99.3" evidence="2"/>
<dbReference type="AlphaFoldDB" id="A0A1G7WZX0"/>
<feature type="binding site" evidence="8">
    <location>
        <begin position="273"/>
        <end position="280"/>
    </location>
    <ligand>
        <name>FAD</name>
        <dbReference type="ChEBI" id="CHEBI:57692"/>
    </ligand>
</feature>
<evidence type="ECO:0000256" key="1">
    <source>
        <dbReference type="ARBA" id="ARBA00001932"/>
    </source>
</evidence>
<feature type="site" description="Electron transfer via tryptophanyl radical" evidence="9">
    <location>
        <position position="383"/>
    </location>
</feature>
<feature type="site" description="Electron transfer via tryptophanyl radical" evidence="9">
    <location>
        <position position="360"/>
    </location>
</feature>
<reference evidence="12 13" key="1">
    <citation type="submission" date="2016-10" db="EMBL/GenBank/DDBJ databases">
        <authorList>
            <person name="de Groot N.N."/>
        </authorList>
    </citation>
    <scope>NUCLEOTIDE SEQUENCE [LARGE SCALE GENOMIC DNA]</scope>
    <source>
        <strain evidence="12 13">DSM 5885</strain>
    </source>
</reference>
<dbReference type="InterPro" id="IPR036134">
    <property type="entry name" value="Crypto/Photolyase_FAD-like_sf"/>
</dbReference>
<name>A0A1G7WZX0_9RHOO</name>
<dbReference type="GO" id="GO:0003904">
    <property type="term" value="F:deoxyribodipyrimidine photo-lyase activity"/>
    <property type="evidence" value="ECO:0007669"/>
    <property type="project" value="UniProtKB-EC"/>
</dbReference>
<evidence type="ECO:0000256" key="10">
    <source>
        <dbReference type="RuleBase" id="RU004182"/>
    </source>
</evidence>
<dbReference type="EMBL" id="FNCY01000001">
    <property type="protein sequence ID" value="SDG77441.1"/>
    <property type="molecule type" value="Genomic_DNA"/>
</dbReference>
<feature type="binding site" evidence="8">
    <location>
        <begin position="235"/>
        <end position="239"/>
    </location>
    <ligand>
        <name>FAD</name>
        <dbReference type="ChEBI" id="CHEBI:57692"/>
    </ligand>
</feature>
<sequence length="480" mass="53070">MLDSILMWFRRDLRDDDNAALAEATRRARRVYCVFIFDRDILDALVDPADARVAFIHASLIELEAGLRQHGGALIVRTARAVDAIPALAAELGVDAVFANRDYEPAAKQRDAAVETALAAHRIGFEGFKDQALRDGAEVLAQSGRPLTVFTPYRNAWLRRFADDDIVPFSIQPGRLAVPPCAQGVPPLASIGFRPPADALPFQPGMSGAQAALTRFESLLGGYATARDFPALDATSGLSPHLRFGTMSIRRLVALAIGGARAGRDGAAKWLDELIWRDFYFMILDHFPHVVDGAFRREFDALKWESGATADRDFAAWCEGATGFPLVDAAMRQLRLTGWMHNRLRMLTASFLTKDLGIDWRRGEAYFAERLLDFDLAANNGGWQWSASTGCDAQPYFRIFNPVTQSERFDAEGSFIRRFVPELAAVPDRFIHAPWTLGELALAAHGLRLGVDYPRPCVDHAEARRRTLARYAAVKNGSPA</sequence>
<dbReference type="Pfam" id="PF00875">
    <property type="entry name" value="DNA_photolyase"/>
    <property type="match status" value="1"/>
</dbReference>
<protein>
    <recommendedName>
        <fullName evidence="3">Deoxyribodipyrimidine photo-lyase</fullName>
        <ecNumber evidence="2">4.1.99.3</ecNumber>
    </recommendedName>
</protein>
<evidence type="ECO:0000256" key="5">
    <source>
        <dbReference type="ARBA" id="ARBA00022827"/>
    </source>
</evidence>
<dbReference type="Gene3D" id="1.25.40.80">
    <property type="match status" value="1"/>
</dbReference>
<dbReference type="GO" id="GO:0003677">
    <property type="term" value="F:DNA binding"/>
    <property type="evidence" value="ECO:0007669"/>
    <property type="project" value="TreeGrafter"/>
</dbReference>
<evidence type="ECO:0000256" key="9">
    <source>
        <dbReference type="PIRSR" id="PIRSR602081-2"/>
    </source>
</evidence>
<proteinExistence type="inferred from homology"/>
<dbReference type="Proteomes" id="UP000198607">
    <property type="component" value="Unassembled WGS sequence"/>
</dbReference>
<accession>A0A1G7WZX0</accession>
<dbReference type="GO" id="GO:0000719">
    <property type="term" value="P:photoreactive repair"/>
    <property type="evidence" value="ECO:0007669"/>
    <property type="project" value="UniProtKB-ARBA"/>
</dbReference>
<comment type="cofactor">
    <cofactor evidence="8">
        <name>FAD</name>
        <dbReference type="ChEBI" id="CHEBI:57692"/>
    </cofactor>
    <text evidence="8">Binds 1 FAD per subunit.</text>
</comment>
<dbReference type="Gene3D" id="1.10.579.10">
    <property type="entry name" value="DNA Cyclobutane Dipyrimidine Photolyase, subunit A, domain 3"/>
    <property type="match status" value="1"/>
</dbReference>
<feature type="binding site" evidence="8">
    <location>
        <position position="270"/>
    </location>
    <ligand>
        <name>FAD</name>
        <dbReference type="ChEBI" id="CHEBI:57692"/>
    </ligand>
</feature>
<evidence type="ECO:0000256" key="7">
    <source>
        <dbReference type="ARBA" id="ARBA00033999"/>
    </source>
</evidence>
<dbReference type="InterPro" id="IPR005101">
    <property type="entry name" value="Cryptochr/Photolyase_FAD-bd"/>
</dbReference>
<evidence type="ECO:0000313" key="13">
    <source>
        <dbReference type="Proteomes" id="UP000198607"/>
    </source>
</evidence>
<feature type="binding site" evidence="8">
    <location>
        <begin position="373"/>
        <end position="375"/>
    </location>
    <ligand>
        <name>FAD</name>
        <dbReference type="ChEBI" id="CHEBI:57692"/>
    </ligand>
</feature>
<feature type="site" description="Electron transfer via tryptophanyl radical" evidence="9">
    <location>
        <position position="304"/>
    </location>
</feature>
<feature type="binding site" evidence="8">
    <location>
        <position position="223"/>
    </location>
    <ligand>
        <name>FAD</name>
        <dbReference type="ChEBI" id="CHEBI:57692"/>
    </ligand>
</feature>
<evidence type="ECO:0000256" key="8">
    <source>
        <dbReference type="PIRSR" id="PIRSR602081-1"/>
    </source>
</evidence>
<dbReference type="InterPro" id="IPR014729">
    <property type="entry name" value="Rossmann-like_a/b/a_fold"/>
</dbReference>
<evidence type="ECO:0000259" key="11">
    <source>
        <dbReference type="PROSITE" id="PS51645"/>
    </source>
</evidence>
<dbReference type="SUPFAM" id="SSF52425">
    <property type="entry name" value="Cryptochrome/photolyase, N-terminal domain"/>
    <property type="match status" value="1"/>
</dbReference>
<dbReference type="InterPro" id="IPR036155">
    <property type="entry name" value="Crypto/Photolyase_N_sf"/>
</dbReference>
<dbReference type="STRING" id="83767.SAMN05660652_00690"/>
<dbReference type="InterPro" id="IPR002081">
    <property type="entry name" value="Cryptochrome/DNA_photolyase_1"/>
</dbReference>
<organism evidence="12 13">
    <name type="scientific">Propionivibrio dicarboxylicus</name>
    <dbReference type="NCBI Taxonomy" id="83767"/>
    <lineage>
        <taxon>Bacteria</taxon>
        <taxon>Pseudomonadati</taxon>
        <taxon>Pseudomonadota</taxon>
        <taxon>Betaproteobacteria</taxon>
        <taxon>Rhodocyclales</taxon>
        <taxon>Rhodocyclaceae</taxon>
        <taxon>Propionivibrio</taxon>
    </lineage>
</organism>
<keyword evidence="4 8" id="KW-0285">Flavoprotein</keyword>
<dbReference type="PROSITE" id="PS51645">
    <property type="entry name" value="PHR_CRY_ALPHA_BETA"/>
    <property type="match status" value="1"/>
</dbReference>
<gene>
    <name evidence="12" type="ORF">SAMN05660652_00690</name>
</gene>
<dbReference type="GO" id="GO:0009416">
    <property type="term" value="P:response to light stimulus"/>
    <property type="evidence" value="ECO:0007669"/>
    <property type="project" value="TreeGrafter"/>
</dbReference>
<dbReference type="Gene3D" id="3.40.50.620">
    <property type="entry name" value="HUPs"/>
    <property type="match status" value="1"/>
</dbReference>
<evidence type="ECO:0000256" key="6">
    <source>
        <dbReference type="ARBA" id="ARBA00022991"/>
    </source>
</evidence>
<comment type="catalytic activity">
    <reaction evidence="7">
        <text>cyclobutadipyrimidine (in DNA) = 2 pyrimidine residues (in DNA).</text>
        <dbReference type="EC" id="4.1.99.3"/>
    </reaction>
</comment>
<keyword evidence="5 8" id="KW-0274">FAD</keyword>
<dbReference type="InterPro" id="IPR018394">
    <property type="entry name" value="DNA_photolyase_1_CS_C"/>
</dbReference>
<dbReference type="PANTHER" id="PTHR11455">
    <property type="entry name" value="CRYPTOCHROME"/>
    <property type="match status" value="1"/>
</dbReference>
<dbReference type="PROSITE" id="PS00394">
    <property type="entry name" value="DNA_PHOTOLYASES_1_1"/>
    <property type="match status" value="1"/>
</dbReference>
<keyword evidence="13" id="KW-1185">Reference proteome</keyword>
<dbReference type="InterPro" id="IPR006050">
    <property type="entry name" value="DNA_photolyase_N"/>
</dbReference>
<evidence type="ECO:0000256" key="3">
    <source>
        <dbReference type="ARBA" id="ARBA00014046"/>
    </source>
</evidence>
<dbReference type="Pfam" id="PF03441">
    <property type="entry name" value="FAD_binding_7"/>
    <property type="match status" value="1"/>
</dbReference>
<keyword evidence="12" id="KW-0456">Lyase</keyword>